<organism evidence="1">
    <name type="scientific">marine metagenome</name>
    <dbReference type="NCBI Taxonomy" id="408172"/>
    <lineage>
        <taxon>unclassified sequences</taxon>
        <taxon>metagenomes</taxon>
        <taxon>ecological metagenomes</taxon>
    </lineage>
</organism>
<dbReference type="Gene3D" id="3.40.50.1100">
    <property type="match status" value="2"/>
</dbReference>
<dbReference type="AlphaFoldDB" id="A0A382IYX1"/>
<evidence type="ECO:0008006" key="2">
    <source>
        <dbReference type="Google" id="ProtNLM"/>
    </source>
</evidence>
<accession>A0A382IYX1</accession>
<evidence type="ECO:0000313" key="1">
    <source>
        <dbReference type="EMBL" id="SVC04950.1"/>
    </source>
</evidence>
<proteinExistence type="predicted"/>
<dbReference type="EMBL" id="UINC01070646">
    <property type="protein sequence ID" value="SVC04950.1"/>
    <property type="molecule type" value="Genomic_DNA"/>
</dbReference>
<feature type="non-terminal residue" evidence="1">
    <location>
        <position position="1"/>
    </location>
</feature>
<dbReference type="SUPFAM" id="SSF53686">
    <property type="entry name" value="Tryptophan synthase beta subunit-like PLP-dependent enzymes"/>
    <property type="match status" value="1"/>
</dbReference>
<name>A0A382IYX1_9ZZZZ</name>
<dbReference type="InterPro" id="IPR036052">
    <property type="entry name" value="TrpB-like_PALP_sf"/>
</dbReference>
<protein>
    <recommendedName>
        <fullName evidence="2">Tryptophan synthase beta chain-like PALP domain-containing protein</fullName>
    </recommendedName>
</protein>
<feature type="non-terminal residue" evidence="1">
    <location>
        <position position="68"/>
    </location>
</feature>
<sequence>VEDLTILFEKLRRDKKFIKERDYYFKNWVGSPTSFVKLENLTQHLGGAQIWAKVVSEANGGAHKIYNA</sequence>
<reference evidence="1" key="1">
    <citation type="submission" date="2018-05" db="EMBL/GenBank/DDBJ databases">
        <authorList>
            <person name="Lanie J.A."/>
            <person name="Ng W.-L."/>
            <person name="Kazmierczak K.M."/>
            <person name="Andrzejewski T.M."/>
            <person name="Davidsen T.M."/>
            <person name="Wayne K.J."/>
            <person name="Tettelin H."/>
            <person name="Glass J.I."/>
            <person name="Rusch D."/>
            <person name="Podicherti R."/>
            <person name="Tsui H.-C.T."/>
            <person name="Winkler M.E."/>
        </authorList>
    </citation>
    <scope>NUCLEOTIDE SEQUENCE</scope>
</reference>
<gene>
    <name evidence="1" type="ORF">METZ01_LOCUS257804</name>
</gene>